<evidence type="ECO:0000256" key="2">
    <source>
        <dbReference type="ARBA" id="ARBA00033753"/>
    </source>
</evidence>
<dbReference type="SUPFAM" id="SSF118196">
    <property type="entry name" value="YaeB-like"/>
    <property type="match status" value="1"/>
</dbReference>
<name>A0A1F2PB05_9EURY</name>
<dbReference type="NCBIfam" id="TIGR00104">
    <property type="entry name" value="tRNA_TsaA"/>
    <property type="match status" value="1"/>
</dbReference>
<reference evidence="4" key="1">
    <citation type="submission" date="2016-05" db="EMBL/GenBank/DDBJ databases">
        <title>Microbial consortia oxidize butane by reversing methanogenesis.</title>
        <authorList>
            <person name="Laso-Perez R."/>
            <person name="Richter M."/>
            <person name="Wegener G."/>
            <person name="Musat F."/>
        </authorList>
    </citation>
    <scope>NUCLEOTIDE SEQUENCE [LARGE SCALE GENOMIC DNA]</scope>
    <source>
        <strain evidence="4">BOX2</strain>
    </source>
</reference>
<proteinExistence type="inferred from homology"/>
<dbReference type="AlphaFoldDB" id="A0A1F2PB05"/>
<sequence length="151" mass="17030">MKIEPIGIIHTPYKTSSECPHQTARSNAICEVEVFDEFEPGLTDIEGFSHLILLYWLHKSDGYQLMVTTPWDTEAHGLFTTRSPRRPNPIGVSVVKLLERAGNILKVEGVDVVDGTPLIDIKPYVPQFDGADEVKIGWFENKIQDIRGDLR</sequence>
<comment type="similarity">
    <text evidence="2">Belongs to the tRNA methyltransferase O family.</text>
</comment>
<accession>A0A1F2PB05</accession>
<evidence type="ECO:0000256" key="1">
    <source>
        <dbReference type="ARBA" id="ARBA00022691"/>
    </source>
</evidence>
<dbReference type="PROSITE" id="PS51668">
    <property type="entry name" value="TSAA_2"/>
    <property type="match status" value="1"/>
</dbReference>
<dbReference type="InterPro" id="IPR023370">
    <property type="entry name" value="TrmO-like_N"/>
</dbReference>
<evidence type="ECO:0000313" key="4">
    <source>
        <dbReference type="EMBL" id="OFV67881.1"/>
    </source>
</evidence>
<dbReference type="PATRIC" id="fig|1838285.3.peg.1276"/>
<feature type="domain" description="TsaA-like" evidence="3">
    <location>
        <begin position="3"/>
        <end position="133"/>
    </location>
</feature>
<evidence type="ECO:0000259" key="3">
    <source>
        <dbReference type="PROSITE" id="PS51668"/>
    </source>
</evidence>
<dbReference type="EMBL" id="LYOS01000003">
    <property type="protein sequence ID" value="OFV67881.1"/>
    <property type="molecule type" value="Genomic_DNA"/>
</dbReference>
<dbReference type="CDD" id="cd09281">
    <property type="entry name" value="UPF0066"/>
    <property type="match status" value="1"/>
</dbReference>
<dbReference type="STRING" id="1838285.SCAL_001256"/>
<dbReference type="Pfam" id="PF01980">
    <property type="entry name" value="TrmO_N"/>
    <property type="match status" value="1"/>
</dbReference>
<comment type="caution">
    <text evidence="4">The sequence shown here is derived from an EMBL/GenBank/DDBJ whole genome shotgun (WGS) entry which is preliminary data.</text>
</comment>
<keyword evidence="1" id="KW-0949">S-adenosyl-L-methionine</keyword>
<dbReference type="PANTHER" id="PTHR12818">
    <property type="entry name" value="TRNA (ADENINE(37)-N6)-METHYLTRANSFERASE"/>
    <property type="match status" value="1"/>
</dbReference>
<dbReference type="PANTHER" id="PTHR12818:SF0">
    <property type="entry name" value="TRNA (ADENINE(37)-N6)-METHYLTRANSFERASE"/>
    <property type="match status" value="1"/>
</dbReference>
<keyword evidence="5" id="KW-1185">Reference proteome</keyword>
<gene>
    <name evidence="4" type="ORF">SCAL_001256</name>
</gene>
<dbReference type="InterPro" id="IPR036413">
    <property type="entry name" value="YaeB-like_sf"/>
</dbReference>
<dbReference type="Gene3D" id="2.40.30.70">
    <property type="entry name" value="YaeB-like"/>
    <property type="match status" value="1"/>
</dbReference>
<protein>
    <submittedName>
        <fullName evidence="4">Uncharacterized protein family UPF0066 domain protein</fullName>
    </submittedName>
</protein>
<evidence type="ECO:0000313" key="5">
    <source>
        <dbReference type="Proteomes" id="UP000186940"/>
    </source>
</evidence>
<organism evidence="4 5">
    <name type="scientific">Candidatus Syntropharchaeum caldarium</name>
    <dbReference type="NCBI Taxonomy" id="1838285"/>
    <lineage>
        <taxon>Archaea</taxon>
        <taxon>Methanobacteriati</taxon>
        <taxon>Methanobacteriota</taxon>
        <taxon>Stenosarchaea group</taxon>
        <taxon>Methanomicrobia</taxon>
        <taxon>Methanosarcinales</taxon>
        <taxon>ANME-2 cluster</taxon>
        <taxon>Candidatus Syntropharchaeum</taxon>
    </lineage>
</organism>
<dbReference type="Proteomes" id="UP000186940">
    <property type="component" value="Unassembled WGS sequence"/>
</dbReference>
<dbReference type="InterPro" id="IPR036414">
    <property type="entry name" value="YaeB_N_sf"/>
</dbReference>
<dbReference type="InterPro" id="IPR040372">
    <property type="entry name" value="YaeB-like"/>
</dbReference>